<dbReference type="Gene3D" id="3.90.550.10">
    <property type="entry name" value="Spore Coat Polysaccharide Biosynthesis Protein SpsA, Chain A"/>
    <property type="match status" value="1"/>
</dbReference>
<dbReference type="EC" id="5.4.2.9" evidence="2"/>
<dbReference type="NCBIfam" id="TIGR00125">
    <property type="entry name" value="cyt_tran_rel"/>
    <property type="match status" value="1"/>
</dbReference>
<dbReference type="Proteomes" id="UP000245488">
    <property type="component" value="Chromosome"/>
</dbReference>
<accession>A0A317G5E1</accession>
<dbReference type="InterPro" id="IPR015813">
    <property type="entry name" value="Pyrv/PenolPyrv_kinase-like_dom"/>
</dbReference>
<dbReference type="InterPro" id="IPR046694">
    <property type="entry name" value="DUF6564"/>
</dbReference>
<dbReference type="SUPFAM" id="SSF52374">
    <property type="entry name" value="Nucleotidylyl transferase"/>
    <property type="match status" value="1"/>
</dbReference>
<dbReference type="InterPro" id="IPR004821">
    <property type="entry name" value="Cyt_trans-like"/>
</dbReference>
<organism evidence="6 7">
    <name type="scientific">Butyrivibrio fibrisolvens</name>
    <dbReference type="NCBI Taxonomy" id="831"/>
    <lineage>
        <taxon>Bacteria</taxon>
        <taxon>Bacillati</taxon>
        <taxon>Bacillota</taxon>
        <taxon>Clostridia</taxon>
        <taxon>Lachnospirales</taxon>
        <taxon>Lachnospiraceae</taxon>
        <taxon>Butyrivibrio</taxon>
    </lineage>
</organism>
<dbReference type="Gene3D" id="3.20.20.60">
    <property type="entry name" value="Phosphoenolpyruvate-binding domains"/>
    <property type="match status" value="1"/>
</dbReference>
<reference evidence="6 7" key="1">
    <citation type="submission" date="2017-09" db="EMBL/GenBank/DDBJ databases">
        <title>High-quality draft genome sequence of Butyrivibrio fibrisolvens INBov1, isolated from cow rumen.</title>
        <authorList>
            <person name="Rodriguez Hernaez J."/>
            <person name="Rivarola M."/>
            <person name="Paniego N."/>
            <person name="Cravero S."/>
            <person name="Ceron Cucchi M."/>
            <person name="Martinez M.C."/>
        </authorList>
    </citation>
    <scope>NUCLEOTIDE SEQUENCE [LARGE SCALE GENOMIC DNA]</scope>
    <source>
        <strain evidence="6 7">INBov1</strain>
    </source>
</reference>
<dbReference type="CDD" id="cd00377">
    <property type="entry name" value="ICL_PEPM"/>
    <property type="match status" value="1"/>
</dbReference>
<dbReference type="Pfam" id="PF20202">
    <property type="entry name" value="DUF6564"/>
    <property type="match status" value="1"/>
</dbReference>
<dbReference type="InterPro" id="IPR040442">
    <property type="entry name" value="Pyrv_kinase-like_dom_sf"/>
</dbReference>
<name>A0A317G5E1_BUTFI</name>
<dbReference type="SUPFAM" id="SSF51621">
    <property type="entry name" value="Phosphoenolpyruvate/pyruvate domain"/>
    <property type="match status" value="1"/>
</dbReference>
<evidence type="ECO:0000256" key="3">
    <source>
        <dbReference type="ARBA" id="ARBA00038455"/>
    </source>
</evidence>
<evidence type="ECO:0000256" key="2">
    <source>
        <dbReference type="ARBA" id="ARBA00024063"/>
    </source>
</evidence>
<dbReference type="InterPro" id="IPR014729">
    <property type="entry name" value="Rossmann-like_a/b/a_fold"/>
</dbReference>
<proteinExistence type="inferred from homology"/>
<dbReference type="Pfam" id="PF01467">
    <property type="entry name" value="CTP_transf_like"/>
    <property type="match status" value="1"/>
</dbReference>
<dbReference type="PANTHER" id="PTHR42905">
    <property type="entry name" value="PHOSPHOENOLPYRUVATE CARBOXYLASE"/>
    <property type="match status" value="1"/>
</dbReference>
<dbReference type="InterPro" id="IPR012698">
    <property type="entry name" value="PEnolPyrv_PMutase_core"/>
</dbReference>
<keyword evidence="6" id="KW-0670">Pyruvate</keyword>
<keyword evidence="1" id="KW-0413">Isomerase</keyword>
<evidence type="ECO:0000313" key="6">
    <source>
        <dbReference type="EMBL" id="PWT29275.1"/>
    </source>
</evidence>
<dbReference type="InterPro" id="IPR039556">
    <property type="entry name" value="ICL/PEPM"/>
</dbReference>
<dbReference type="SUPFAM" id="SSF53448">
    <property type="entry name" value="Nucleotide-diphospho-sugar transferases"/>
    <property type="match status" value="1"/>
</dbReference>
<feature type="domain" description="Cytidyltransferase-like" evidence="4">
    <location>
        <begin position="248"/>
        <end position="341"/>
    </location>
</feature>
<keyword evidence="7" id="KW-1185">Reference proteome</keyword>
<evidence type="ECO:0000259" key="4">
    <source>
        <dbReference type="Pfam" id="PF01467"/>
    </source>
</evidence>
<dbReference type="RefSeq" id="WP_092044195.1">
    <property type="nucleotide sequence ID" value="NZ_CM009896.1"/>
</dbReference>
<comment type="similarity">
    <text evidence="3">Belongs to the isocitrate lyase/PEP mutase superfamily. PEP mutase family.</text>
</comment>
<dbReference type="GO" id="GO:0050188">
    <property type="term" value="F:phosphoenolpyruvate mutase activity"/>
    <property type="evidence" value="ECO:0007669"/>
    <property type="project" value="UniProtKB-EC"/>
</dbReference>
<evidence type="ECO:0000259" key="5">
    <source>
        <dbReference type="Pfam" id="PF20202"/>
    </source>
</evidence>
<dbReference type="InterPro" id="IPR029044">
    <property type="entry name" value="Nucleotide-diphossugar_trans"/>
</dbReference>
<dbReference type="Gene3D" id="3.40.50.620">
    <property type="entry name" value="HUPs"/>
    <property type="match status" value="1"/>
</dbReference>
<dbReference type="Pfam" id="PF13714">
    <property type="entry name" value="PEP_mutase"/>
    <property type="match status" value="1"/>
</dbReference>
<dbReference type="GO" id="GO:0016779">
    <property type="term" value="F:nucleotidyltransferase activity"/>
    <property type="evidence" value="ECO:0007669"/>
    <property type="project" value="UniProtKB-ARBA"/>
</dbReference>
<protein>
    <recommendedName>
        <fullName evidence="2">phosphoenolpyruvate mutase</fullName>
        <ecNumber evidence="2">5.4.2.9</ecNumber>
    </recommendedName>
</protein>
<dbReference type="CDD" id="cd02523">
    <property type="entry name" value="PC_cytidylyltransferase"/>
    <property type="match status" value="1"/>
</dbReference>
<sequence>MKALILNSGMGRRMGEITNNLPKCLVQLNDKETILSRQLHQLSEIGIEEVIITTGYKSDELVSYCNNLNLSIDIKYIFNEKYSETNYIYSMYLAREELDDDIVLMHGDLVFENVVLDKVAFSKDSCVVVSSTSDLPEKDFKAVLLDGRVRKISINDFDRAIALQPLYKLAKKDIKTWIKEIEKFCEAGNTSCYAEDAFNECSDQINIKPIDIKRFICKEVDNAEDLAAIKDTLLSLPCRNVYMCFSTDIVHSGHLSIIKRAKRLGKVTIGVLSDEAISKYKRFPLLPYSERKEMFENIQGVDRVVCQDKLSYKENLVKYKPEIVVHGDDWVQGIQQNIRTEVIDLIQTYGGELVEYPYSDKPQYREYEKRARQMLGTSDMRRARLCRALESKNSVIAMEAHNGLTGLLVENTKVEENGGIRQFDAMWVSSLCDSTSKGKPDIEVVDLTSRLQTINEICEVTTKPIIFDGDTGGLPEHFSYTVRTLERMGVSMVIIEDKKGLKKNSLFGNEVEQTQCSIEEFCMKIATGKKAQKTDDFMICARIESLILEKGMEDALNRAFAFRDAGADAIMIHSRKKDPKEIFEFAEAFRKEDTATPLVVVPTSFNEVTDEQLEAVGFNIIIYANHFTRAEVPAMQKVAETILKNHRSKECDDLCMPFKEIIRLIPDEL</sequence>
<dbReference type="EMBL" id="NXNG01000001">
    <property type="protein sequence ID" value="PWT29275.1"/>
    <property type="molecule type" value="Genomic_DNA"/>
</dbReference>
<dbReference type="AlphaFoldDB" id="A0A317G5E1"/>
<evidence type="ECO:0000256" key="1">
    <source>
        <dbReference type="ARBA" id="ARBA00023235"/>
    </source>
</evidence>
<dbReference type="NCBIfam" id="TIGR02320">
    <property type="entry name" value="PEP_mutase"/>
    <property type="match status" value="1"/>
</dbReference>
<comment type="caution">
    <text evidence="6">The sequence shown here is derived from an EMBL/GenBank/DDBJ whole genome shotgun (WGS) entry which is preliminary data.</text>
</comment>
<feature type="domain" description="DUF6564" evidence="5">
    <location>
        <begin position="23"/>
        <end position="132"/>
    </location>
</feature>
<dbReference type="PANTHER" id="PTHR42905:SF7">
    <property type="entry name" value="PHOSPHOENOLPYRUVATE PHOSPHOMUTASE"/>
    <property type="match status" value="1"/>
</dbReference>
<evidence type="ECO:0000313" key="7">
    <source>
        <dbReference type="Proteomes" id="UP000245488"/>
    </source>
</evidence>
<gene>
    <name evidence="6" type="primary">aepX</name>
    <name evidence="6" type="ORF">CPT75_20305</name>
</gene>